<sequence>MDEEELVFQTTMEDIEDIMANLTIDNKPSMDEEELVFQTTMEDIEEIMTNLTIDNKPSMDEEEFVSEITMEDIQEIMANLAIDNKPKPKPKPTRKSVEYNAYELIVALCMCFPSIETVDDILKIEYDDTLPKLQGCTREAFDEYMTDLKSRRTIHVKKYITAMRSAFNGIISYENVQTVFLEGKLLTSPELIELNANVNNKQAKADVYVKTDNNQYVGLSIKQSSDCTKSNFSVEKMAKESGTDTDLSKTRRNYLEKEGYITFKKEERAKVNALFYRINPNNEYWDAVRKLIIEKNNYIKTQIVSCLYPTDVPYPLYEFDGNHLINLKVDIENVVFEEHEPFYLTKKGKVRNAAKLFYRLSVNNEHFRVEIRWKGNIHTASPQYLVHKIL</sequence>
<proteinExistence type="predicted"/>
<dbReference type="EMBL" id="MN740244">
    <property type="protein sequence ID" value="QHT95650.1"/>
    <property type="molecule type" value="Genomic_DNA"/>
</dbReference>
<protein>
    <submittedName>
        <fullName evidence="1">Uncharacterized protein</fullName>
    </submittedName>
</protein>
<evidence type="ECO:0000313" key="1">
    <source>
        <dbReference type="EMBL" id="QHT95650.1"/>
    </source>
</evidence>
<dbReference type="AlphaFoldDB" id="A0A6C0IST3"/>
<organism evidence="1">
    <name type="scientific">viral metagenome</name>
    <dbReference type="NCBI Taxonomy" id="1070528"/>
    <lineage>
        <taxon>unclassified sequences</taxon>
        <taxon>metagenomes</taxon>
        <taxon>organismal metagenomes</taxon>
    </lineage>
</organism>
<name>A0A6C0IST3_9ZZZZ</name>
<accession>A0A6C0IST3</accession>
<reference evidence="1" key="1">
    <citation type="journal article" date="2020" name="Nature">
        <title>Giant virus diversity and host interactions through global metagenomics.</title>
        <authorList>
            <person name="Schulz F."/>
            <person name="Roux S."/>
            <person name="Paez-Espino D."/>
            <person name="Jungbluth S."/>
            <person name="Walsh D.A."/>
            <person name="Denef V.J."/>
            <person name="McMahon K.D."/>
            <person name="Konstantinidis K.T."/>
            <person name="Eloe-Fadrosh E.A."/>
            <person name="Kyrpides N.C."/>
            <person name="Woyke T."/>
        </authorList>
    </citation>
    <scope>NUCLEOTIDE SEQUENCE</scope>
    <source>
        <strain evidence="1">GVMAG-M-3300024261-8</strain>
    </source>
</reference>